<dbReference type="Gene3D" id="1.10.600.10">
    <property type="entry name" value="Farnesyl Diphosphate Synthase"/>
    <property type="match status" value="1"/>
</dbReference>
<dbReference type="EMBL" id="WMIB01000031">
    <property type="protein sequence ID" value="MTH55512.1"/>
    <property type="molecule type" value="Genomic_DNA"/>
</dbReference>
<gene>
    <name evidence="2" type="ORF">GKZ89_19140</name>
</gene>
<comment type="similarity">
    <text evidence="1">Belongs to the FPP/GGPP synthase family.</text>
</comment>
<organism evidence="2 3">
    <name type="scientific">Metabacillus mangrovi</name>
    <dbReference type="NCBI Taxonomy" id="1491830"/>
    <lineage>
        <taxon>Bacteria</taxon>
        <taxon>Bacillati</taxon>
        <taxon>Bacillota</taxon>
        <taxon>Bacilli</taxon>
        <taxon>Bacillales</taxon>
        <taxon>Bacillaceae</taxon>
        <taxon>Metabacillus</taxon>
    </lineage>
</organism>
<dbReference type="GO" id="GO:0008299">
    <property type="term" value="P:isoprenoid biosynthetic process"/>
    <property type="evidence" value="ECO:0007669"/>
    <property type="project" value="InterPro"/>
</dbReference>
<dbReference type="Proteomes" id="UP000434639">
    <property type="component" value="Unassembled WGS sequence"/>
</dbReference>
<evidence type="ECO:0000256" key="1">
    <source>
        <dbReference type="RuleBase" id="RU004466"/>
    </source>
</evidence>
<evidence type="ECO:0000313" key="3">
    <source>
        <dbReference type="Proteomes" id="UP000434639"/>
    </source>
</evidence>
<protein>
    <submittedName>
        <fullName evidence="2">Isoprenyl transferase</fullName>
    </submittedName>
</protein>
<comment type="caution">
    <text evidence="2">The sequence shown here is derived from an EMBL/GenBank/DDBJ whole genome shotgun (WGS) entry which is preliminary data.</text>
</comment>
<proteinExistence type="inferred from homology"/>
<name>A0A7X2V655_9BACI</name>
<dbReference type="InterPro" id="IPR000092">
    <property type="entry name" value="Polyprenyl_synt"/>
</dbReference>
<dbReference type="InterPro" id="IPR033965">
    <property type="entry name" value="ComQ"/>
</dbReference>
<dbReference type="GO" id="GO:0004659">
    <property type="term" value="F:prenyltransferase activity"/>
    <property type="evidence" value="ECO:0007669"/>
    <property type="project" value="InterPro"/>
</dbReference>
<accession>A0A7X2V655</accession>
<evidence type="ECO:0000313" key="2">
    <source>
        <dbReference type="EMBL" id="MTH55512.1"/>
    </source>
</evidence>
<keyword evidence="3" id="KW-1185">Reference proteome</keyword>
<dbReference type="SFLD" id="SFLDG01211">
    <property type="entry name" value="Competence_Regulatory_Protein"/>
    <property type="match status" value="1"/>
</dbReference>
<reference evidence="2 3" key="1">
    <citation type="journal article" date="2017" name="Int. J. Syst. Evol. Microbiol.">
        <title>Bacillus mangrovi sp. nov., isolated from a sediment sample from a mangrove forest.</title>
        <authorList>
            <person name="Gupta V."/>
            <person name="Singh P.K."/>
            <person name="Korpole S."/>
            <person name="Tanuku N.R.S."/>
            <person name="Pinnaka A.K."/>
        </authorList>
    </citation>
    <scope>NUCLEOTIDE SEQUENCE [LARGE SCALE GENOMIC DNA]</scope>
    <source>
        <strain evidence="2 3">KCTC 33872</strain>
    </source>
</reference>
<dbReference type="AlphaFoldDB" id="A0A7X2V655"/>
<sequence>MYSNITFKGVIAISDQLHLNLDAVIKASTQSVTSRILNENARKRILSFIRHKEHYFFGQLAYVHGILFAGEDNRNAALIQDLHKLAAAVELYARSFDIFDDLEDQDNLEEPWMQIPHPEALNLATLMYTVSMQLFTEMDRSGLLVPMVHDYSIRAMQGQHEDLTGSAQTEEACLEMMKLKSGSLIAMASMAGVLYSTHTFLTPVEEYSIHFGIAAQIDNDFRDLFHSHKSDLVTKKNTLAKLYIGRKFNSQSEDLLGFFESGLSYSEMYGSVDSYKSMLLKAGVIPYLNVMKQISIQKAILSLNKLSLTTDQIEIIKSHLIK</sequence>
<dbReference type="InterPro" id="IPR008949">
    <property type="entry name" value="Isoprenoid_synthase_dom_sf"/>
</dbReference>
<dbReference type="CDD" id="cd00867">
    <property type="entry name" value="Trans_IPPS"/>
    <property type="match status" value="1"/>
</dbReference>
<keyword evidence="1 2" id="KW-0808">Transferase</keyword>
<dbReference type="Pfam" id="PF00348">
    <property type="entry name" value="polyprenyl_synt"/>
    <property type="match status" value="1"/>
</dbReference>
<dbReference type="SUPFAM" id="SSF48576">
    <property type="entry name" value="Terpenoid synthases"/>
    <property type="match status" value="1"/>
</dbReference>
<dbReference type="SFLD" id="SFLDS00005">
    <property type="entry name" value="Isoprenoid_Synthase_Type_I"/>
    <property type="match status" value="1"/>
</dbReference>